<evidence type="ECO:0000313" key="2">
    <source>
        <dbReference type="EMBL" id="AEH76828.1"/>
    </source>
</evidence>
<protein>
    <submittedName>
        <fullName evidence="2">Cry55Aa2-like protein</fullName>
    </submittedName>
</protein>
<evidence type="ECO:0000256" key="1">
    <source>
        <dbReference type="SAM" id="MobiDB-lite"/>
    </source>
</evidence>
<reference evidence="2" key="1">
    <citation type="submission" date="2011-03" db="EMBL/GenBank/DDBJ databases">
        <title>Novel pesticidal protein genes from Bacillus thuringiensis strains.</title>
        <authorList>
            <person name="Liu Y."/>
            <person name="Ye W."/>
            <person name="Zhu L."/>
            <person name="Yin X."/>
            <person name="Geng C."/>
            <person name="Peng D."/>
            <person name="Ruan L."/>
            <person name="Sun M."/>
        </authorList>
    </citation>
    <scope>NUCLEOTIDE SEQUENCE</scope>
    <source>
        <strain evidence="2">Sbt023</strain>
    </source>
</reference>
<name>A0A6F7TS58_BACTU</name>
<proteinExistence type="predicted"/>
<dbReference type="EMBL" id="JF521588">
    <property type="protein sequence ID" value="AEH76828.1"/>
    <property type="molecule type" value="Genomic_DNA"/>
</dbReference>
<dbReference type="AlphaFoldDB" id="A0A6F7TS58"/>
<organism evidence="2">
    <name type="scientific">Bacillus thuringiensis</name>
    <dbReference type="NCBI Taxonomy" id="1428"/>
    <lineage>
        <taxon>Bacteria</taxon>
        <taxon>Bacillati</taxon>
        <taxon>Bacillota</taxon>
        <taxon>Bacilli</taxon>
        <taxon>Bacillales</taxon>
        <taxon>Bacillaceae</taxon>
        <taxon>Bacillus</taxon>
        <taxon>Bacillus cereus group</taxon>
    </lineage>
</organism>
<accession>A0A6F7TS58</accession>
<feature type="region of interest" description="Disordered" evidence="1">
    <location>
        <begin position="33"/>
        <end position="68"/>
    </location>
</feature>
<sequence>MDFLNYYNKLKNELDDVNSKKYSLEYTSDGLMVQPTDDPLNTMPLPDRPVLSGNPNDPIPSEGTTRTDIQKQNPPFFTFKVVAKLAYSGKGENCQKARAASVYGAVLELEKVKQLPEYSNVYLYSETGIKTDRSNIRYNTDGIIQFLNPSFINTFSSNPIKYGDTVGYISYPYDTLKFPSTTQLERLVYFNLLDSNILDKHIGFDWSKSVTNGTEDTEMWTHSSTVGAELNLKDILQINASYEHTFSTSHMEKKENTVSKTAHFNSPLPPYNYATWVAAIYQLSIRYQRTNAQPILDTINAVNSGLTASETDIYLKALYGAGKNGKPAVGDPSILHKLSNVIEDAYEYLYYSDTLYFTQTPSGNSPTPNSPNRIQFIATDPQS</sequence>